<protein>
    <submittedName>
        <fullName evidence="1">Uncharacterized protein</fullName>
    </submittedName>
</protein>
<evidence type="ECO:0000313" key="1">
    <source>
        <dbReference type="EMBL" id="QJA88014.1"/>
    </source>
</evidence>
<gene>
    <name evidence="1" type="ORF">MM415B02848_0014</name>
</gene>
<sequence length="155" mass="18433">MKEGYQTHFITNRAHRIIACKIAGMYGEDSVCWDKASDEKVEELFELHAGDGYYDIFKDEVARFEDYLRRPYFYKGERRLRYGCYGKKGNRRGDLTRLYPASKSWVRSRKDGEYGIIIGRYFTVNNWYDIKFHNYHARTLVLSGEHQMKTVSIPM</sequence>
<reference evidence="1" key="1">
    <citation type="submission" date="2020-03" db="EMBL/GenBank/DDBJ databases">
        <title>The deep terrestrial virosphere.</title>
        <authorList>
            <person name="Holmfeldt K."/>
            <person name="Nilsson E."/>
            <person name="Simone D."/>
            <person name="Lopez-Fernandez M."/>
            <person name="Wu X."/>
            <person name="de Brujin I."/>
            <person name="Lundin D."/>
            <person name="Andersson A."/>
            <person name="Bertilsson S."/>
            <person name="Dopson M."/>
        </authorList>
    </citation>
    <scope>NUCLEOTIDE SEQUENCE</scope>
    <source>
        <strain evidence="1">MM415B02848</strain>
    </source>
</reference>
<proteinExistence type="predicted"/>
<organism evidence="1">
    <name type="scientific">viral metagenome</name>
    <dbReference type="NCBI Taxonomy" id="1070528"/>
    <lineage>
        <taxon>unclassified sequences</taxon>
        <taxon>metagenomes</taxon>
        <taxon>organismal metagenomes</taxon>
    </lineage>
</organism>
<accession>A0A6M3L3C1</accession>
<dbReference type="AlphaFoldDB" id="A0A6M3L3C1"/>
<dbReference type="EMBL" id="MT142747">
    <property type="protein sequence ID" value="QJA88014.1"/>
    <property type="molecule type" value="Genomic_DNA"/>
</dbReference>
<name>A0A6M3L3C1_9ZZZZ</name>